<feature type="region of interest" description="Disordered" evidence="1">
    <location>
        <begin position="2842"/>
        <end position="3188"/>
    </location>
</feature>
<feature type="region of interest" description="Disordered" evidence="1">
    <location>
        <begin position="2668"/>
        <end position="2701"/>
    </location>
</feature>
<dbReference type="Pfam" id="PF25281">
    <property type="entry name" value="MBL_MAP1B"/>
    <property type="match status" value="1"/>
</dbReference>
<feature type="compositionally biased region" description="Basic and acidic residues" evidence="1">
    <location>
        <begin position="713"/>
        <end position="729"/>
    </location>
</feature>
<feature type="compositionally biased region" description="Basic and acidic residues" evidence="1">
    <location>
        <begin position="1163"/>
        <end position="1173"/>
    </location>
</feature>
<dbReference type="GO" id="GO:0030425">
    <property type="term" value="C:dendrite"/>
    <property type="evidence" value="ECO:0007669"/>
    <property type="project" value="TreeGrafter"/>
</dbReference>
<feature type="region of interest" description="Disordered" evidence="1">
    <location>
        <begin position="465"/>
        <end position="634"/>
    </location>
</feature>
<dbReference type="GO" id="GO:0005875">
    <property type="term" value="C:microtubule associated complex"/>
    <property type="evidence" value="ECO:0007669"/>
    <property type="project" value="TreeGrafter"/>
</dbReference>
<dbReference type="Proteomes" id="UP001066276">
    <property type="component" value="Chromosome 3_2"/>
</dbReference>
<feature type="compositionally biased region" description="Basic and acidic residues" evidence="1">
    <location>
        <begin position="769"/>
        <end position="786"/>
    </location>
</feature>
<dbReference type="GO" id="GO:0007409">
    <property type="term" value="P:axonogenesis"/>
    <property type="evidence" value="ECO:0007669"/>
    <property type="project" value="TreeGrafter"/>
</dbReference>
<name>A0AAV7TU79_PLEWA</name>
<feature type="compositionally biased region" description="Low complexity" evidence="1">
    <location>
        <begin position="2074"/>
        <end position="2085"/>
    </location>
</feature>
<feature type="compositionally biased region" description="Basic and acidic residues" evidence="1">
    <location>
        <begin position="1436"/>
        <end position="1454"/>
    </location>
</feature>
<feature type="compositionally biased region" description="Basic and acidic residues" evidence="1">
    <location>
        <begin position="2376"/>
        <end position="2388"/>
    </location>
</feature>
<gene>
    <name evidence="4" type="ORF">NDU88_005429</name>
</gene>
<dbReference type="PANTHER" id="PTHR13843">
    <property type="entry name" value="MICROTUBULE-ASSOCIATED PROTEIN"/>
    <property type="match status" value="1"/>
</dbReference>
<feature type="compositionally biased region" description="Basic and acidic residues" evidence="1">
    <location>
        <begin position="2887"/>
        <end position="2897"/>
    </location>
</feature>
<evidence type="ECO:0000256" key="1">
    <source>
        <dbReference type="SAM" id="MobiDB-lite"/>
    </source>
</evidence>
<feature type="region of interest" description="Disordered" evidence="1">
    <location>
        <begin position="1256"/>
        <end position="1313"/>
    </location>
</feature>
<feature type="compositionally biased region" description="Acidic residues" evidence="1">
    <location>
        <begin position="1750"/>
        <end position="1770"/>
    </location>
</feature>
<feature type="compositionally biased region" description="Basic and acidic residues" evidence="1">
    <location>
        <begin position="1361"/>
        <end position="1392"/>
    </location>
</feature>
<feature type="compositionally biased region" description="Basic and acidic residues" evidence="1">
    <location>
        <begin position="838"/>
        <end position="849"/>
    </location>
</feature>
<feature type="compositionally biased region" description="Basic and acidic residues" evidence="1">
    <location>
        <begin position="1285"/>
        <end position="1299"/>
    </location>
</feature>
<feature type="compositionally biased region" description="Basic and acidic residues" evidence="1">
    <location>
        <begin position="487"/>
        <end position="541"/>
    </location>
</feature>
<evidence type="ECO:0008006" key="6">
    <source>
        <dbReference type="Google" id="ProtNLM"/>
    </source>
</evidence>
<feature type="compositionally biased region" description="Basic and acidic residues" evidence="1">
    <location>
        <begin position="3115"/>
        <end position="3140"/>
    </location>
</feature>
<proteinExistence type="predicted"/>
<feature type="compositionally biased region" description="Basic and acidic residues" evidence="1">
    <location>
        <begin position="3151"/>
        <end position="3160"/>
    </location>
</feature>
<feature type="compositionally biased region" description="Polar residues" evidence="1">
    <location>
        <begin position="1113"/>
        <end position="1125"/>
    </location>
</feature>
<evidence type="ECO:0000259" key="2">
    <source>
        <dbReference type="Pfam" id="PF23415"/>
    </source>
</evidence>
<feature type="region of interest" description="Disordered" evidence="1">
    <location>
        <begin position="1970"/>
        <end position="2008"/>
    </location>
</feature>
<dbReference type="GO" id="GO:0016358">
    <property type="term" value="P:dendrite development"/>
    <property type="evidence" value="ECO:0007669"/>
    <property type="project" value="TreeGrafter"/>
</dbReference>
<dbReference type="GO" id="GO:0045202">
    <property type="term" value="C:synapse"/>
    <property type="evidence" value="ECO:0007669"/>
    <property type="project" value="TreeGrafter"/>
</dbReference>
<dbReference type="GO" id="GO:0031114">
    <property type="term" value="P:regulation of microtubule depolymerization"/>
    <property type="evidence" value="ECO:0007669"/>
    <property type="project" value="TreeGrafter"/>
</dbReference>
<feature type="region of interest" description="Disordered" evidence="1">
    <location>
        <begin position="1433"/>
        <end position="1454"/>
    </location>
</feature>
<feature type="compositionally biased region" description="Basic and acidic residues" evidence="1">
    <location>
        <begin position="558"/>
        <end position="615"/>
    </location>
</feature>
<dbReference type="GO" id="GO:0008017">
    <property type="term" value="F:microtubule binding"/>
    <property type="evidence" value="ECO:0007669"/>
    <property type="project" value="InterPro"/>
</dbReference>
<protein>
    <recommendedName>
        <fullName evidence="6">Microtubule-associated protein 1A</fullName>
    </recommendedName>
</protein>
<feature type="compositionally biased region" description="Basic and acidic residues" evidence="1">
    <location>
        <begin position="2397"/>
        <end position="2411"/>
    </location>
</feature>
<organism evidence="4 5">
    <name type="scientific">Pleurodeles waltl</name>
    <name type="common">Iberian ribbed newt</name>
    <dbReference type="NCBI Taxonomy" id="8319"/>
    <lineage>
        <taxon>Eukaryota</taxon>
        <taxon>Metazoa</taxon>
        <taxon>Chordata</taxon>
        <taxon>Craniata</taxon>
        <taxon>Vertebrata</taxon>
        <taxon>Euteleostomi</taxon>
        <taxon>Amphibia</taxon>
        <taxon>Batrachia</taxon>
        <taxon>Caudata</taxon>
        <taxon>Salamandroidea</taxon>
        <taxon>Salamandridae</taxon>
        <taxon>Pleurodelinae</taxon>
        <taxon>Pleurodeles</taxon>
    </lineage>
</organism>
<feature type="compositionally biased region" description="Basic and acidic residues" evidence="1">
    <location>
        <begin position="2582"/>
        <end position="2599"/>
    </location>
</feature>
<feature type="domain" description="Microtubule-associated protein 1B/S N-terminal" evidence="2">
    <location>
        <begin position="26"/>
        <end position="165"/>
    </location>
</feature>
<feature type="region of interest" description="Disordered" evidence="1">
    <location>
        <begin position="1750"/>
        <end position="1781"/>
    </location>
</feature>
<comment type="caution">
    <text evidence="4">The sequence shown here is derived from an EMBL/GenBank/DDBJ whole genome shotgun (WGS) entry which is preliminary data.</text>
</comment>
<sequence length="3307" mass="369222">MCAVPGVNGPRLLPHPLLPWTSIPGLKGQRTLHHKSDVLETVILVNSTADSIVSEVRSLITDPSAHKLLILSGQCSDQEGDLILQTGTFTFRRFFEVFTDPEVCQLLSNTDPKIKASLTVSCLGEGDWCNLGQSSFQEIINLKLNPEPILPEMDGVSEFAEYVSETIDVPSPFDLLEPPTSGGFLKLSKPCCYIFPGGRGDSALFAVNGFNILVDGGSERKSCFWKLVRHLDRIDSILLTHIGADNLPGINGLLQRKIVEQDEEQSQGSTTYSDWMKNLISPELGVVFFNVPEKLKMPESTTKVKRSIEEACLTLQYLNKLGLKPEPLYRVVSSTIEPLTLFHKMGVGRLDMYILNPVKDSKEMQFLMQKWAGNSKAKTGIILANGKEAEISVPYLTSITALVVWLPASPTEKIVRVLFPGNAPQNKILEGLEKLKHLDFLRYPVATQKDISSGMPPPVLKQTKIRQRTDSKESLKALSKPAVGKPGKKEDAPEELAKEFRSESVKENKGEKKVREPIEKMLEKTTKVEKVKVETSDAAKAEKRKLLKEKVGKKHPKEKVLKMDEKKDKEKKEIKKERKDNRKDEIKKEEKKDLKKEEKKKETKPELKKVPKPDLRPFTPEVRKTLHKAKLPSKGKIDKIKSKVEKDVPVDRNTVTVQQLAIKRPPAMTDIVEHRSAMSSPEDLTKDFEDLKEEEKVEMMKIPDIINTEAGDSDTKEAKEDEKQLHDIETFDNYEGEIILAETISEKTTPVESPDEGITTTDVEGESPNEEKPIPKEEETAELSEKFEDEGTAMDEPTEMGDFEEKNDQTEETADVQTMVVGDRQDIAITPSEGLAVEIRKEEGDDEKQNVGNEKTAQEDEIELQMERGEEYGKESWHLVGKEVKEEKEDHSSDLKEEMKSIELLHHPGNEGMDYTPRANEYDGEESDGCLGSVPEKEEHIPFIKLPEEDLTKEVQYQNNIPASSGAATEQISYIQDETIPGYSETEQTISDEEIHDEQEERIPHLKYDVGSYDISVPDEPGSFDAIHGIEAMSVTVRDAKAYNDQEPEIAAYHASIIAAPLAEEEHISSATSITECDKLSSFATSVGEDQSVASITAPKTEETGKSSLVIDTPSSIPSSRTDATQGLEYLPSAGTISPTSSLEEDKCFKSPPSEDFQPLVERAGKMDVHEKALDDEEEEEEDEDEEADETPNFEMPEKGQYSTVMFSQHISAETVSSEVLTEMKDTEDIPSSPEEAKLPLYQADSSFGEIEERCISPDDSTVKMTSPTQSGPTSAGHTPFHQSPVEDKSEAMHAELFEMQHGPPLATKDDNGVTASKMAEGEFEVKYEDQLNSYIHISEKESYVFVEERPDLESMLDSMTKEDDFPYPKEELSLDRDKQGEVVKSENDALFEKYSSTKKYSPETEEEDFSPQGVSSDFEKVSYLGEPVSSSGIYVEDKKPHSSREQSPDHLFKESLYAEDTGSFCSKEYSPIKDEMSVYLSNTSIQQADVKPYAETIPGKDDISYQFSYIEHEPEYTAKSTTHENVKSFIVKDETILGDEGYSYGADHALSLEDVKQLHYSEETLVQDDVTPPPTSKDFLLEDSKSLSYTEITHVPQQYADFPEEGNSMEEVYHPTGAIQAKDKYTLEMSSQEFPPRDTKPMSFMEHISFEDNKALEISSEEQSAKWSHLGFTEKSTVEEEDIYPETSPTEVSPQAVKSLKFTEQVTVEYQSPELSPEQTPIKDDKLAGVDNIYFKDFATEKKVWFTEEDETQQDEAMEAEEEIEEQQQIEEKEHITEERASRLKYIEERESTFLDEIEECERKPSVCSIEDQMNQSSLSYKSTLEMQEKSAWGSEYPYFEDEKLQPRSEKLSEKDTNQWSTETAKFSQAADPHSNLVSSLSHEKTAIIDSPDPSLGADDERFSVEPTLTLSQFHPEKPEETAFVSQYVSLEETKSGISTLEKEHEDSTFKQEHEYFYLEDVEKEASQLYGKSVEQARAVSPPLTSSGQPDDDDDEGSMHLRDPDRPLLVDECVHSLQAETTQIDSQEMLTYSSLCQDTLAPATKSQLEKSIEFESKSPTTEIDTADMKEKGTAFSASASADTSRGNEYEYNDAPLMESTISPKEAIQFSLGGYHHEEVETTPMRYDELPTFRQTFYNEENSSKKPFCTFELYSPEKELCESKDGGTMEHHKEREPTPYPDDKTFQYADVYKKVALSGSITEEVESQSILYIDKEQPDITSDVSDETSWPEKAQMSNNELLYHFSTKEEESCLYTSAEKELSSPVSPKDKGDLTAFEYTDIHEKHLATPGKEAGAIDVTQEEIHDMQAELILDSIKVGISDAASHQSPTSSSKELSPQTDHSNIVDSIPFTEAVDRDENIVLSSQEHPSLSPNDPESKDLYYEKTETVEENVSDSELEKGAKEQSEKESKSPVLCSAIEKAGERDVYTDVSEMEKADLSEFTLLAEHKDFGLMCLTGDADYGPMKVPTYSNESVTEITGVAVLRNICASENEQSSDEERADYGHYMQGDHTETKDYQETETVLQCHRDTSLKVTIKDDPEDNQSASPIWEAARQSGSGYEFSILEKQVEALMPIDISCKQKPEGHQSESLATRHDDKPLGSPTFDASFSDICKSDDYLEVTEKVSGLESSLTRFSPLSSSGEDKISKLPVSDISYLKDLQVGDSHKISDVSTETTTPVTRSTAEGLPSHMPSDYSTAPATDTELPARSLWDVSPLIPADSVKCSAETEEDTSFDEHDSTCTYNMDDGTLPCRIECSRTTSTVMTGETLRQTCTASLEHQLPFSDKLMAVTSLPDVLTSFPPHQQEEAATENGPTEVSTSAQQPQTTQFTEQKGLCAAEGTYKNISPDSEGQTSPFFEEEDNGKCSRPSSLVSPEHAFQSYFPDQQQGDKSDDHGDASCEIEPCSDASGEHDERFSSCEYKHRKGELSPSFINPSPHDISEDSDDSQEEGHPSVKRRAHQTSSNRAQAVTVEETPPTSVTDSGSSQSDSDVPPGTEECPSITADAVMDSDEDADFLPVDKAIGSSHHSSTRQGHDPQPAPLMDPYPHPPHPDVCMVDPEILLQEQNLSKGDKLSKKDLKEKSKGLRKPLNKPKSSSPARKIDIKGKRSPTLGKQTSRDTSEKSQKSTTLRRERDALDKQPKVRSPLVQSSRGDEKDEISRSSHSNAGKTLVNGIKTAPVSSSTKSGCAVPPGPPVYVDLAYIPNHCSGKNADLEFFKRVRASYYVVSGNDPANGEPSRGVLDALLEGKSQWGENLQVTLIPTHDTEVTREWYQQTHEKQQQLNIMVLASSSTVVMQDESFPACKIEF</sequence>
<feature type="compositionally biased region" description="Basic and acidic residues" evidence="1">
    <location>
        <begin position="2048"/>
        <end position="2057"/>
    </location>
</feature>
<dbReference type="InterPro" id="IPR026074">
    <property type="entry name" value="MAP1"/>
</dbReference>
<dbReference type="GO" id="GO:0005829">
    <property type="term" value="C:cytosol"/>
    <property type="evidence" value="ECO:0007669"/>
    <property type="project" value="TreeGrafter"/>
</dbReference>
<dbReference type="PANTHER" id="PTHR13843:SF6">
    <property type="entry name" value="MICROTUBULE-ASSOCIATED PROTEIN 1A"/>
    <property type="match status" value="1"/>
</dbReference>
<evidence type="ECO:0000313" key="4">
    <source>
        <dbReference type="EMBL" id="KAJ1180207.1"/>
    </source>
</evidence>
<dbReference type="GO" id="GO:0043025">
    <property type="term" value="C:neuronal cell body"/>
    <property type="evidence" value="ECO:0007669"/>
    <property type="project" value="TreeGrafter"/>
</dbReference>
<dbReference type="InterPro" id="IPR056617">
    <property type="entry name" value="MAP1B/S_N"/>
</dbReference>
<feature type="region of interest" description="Disordered" evidence="1">
    <location>
        <begin position="2322"/>
        <end position="2415"/>
    </location>
</feature>
<feature type="compositionally biased region" description="Pro residues" evidence="1">
    <location>
        <begin position="3037"/>
        <end position="3048"/>
    </location>
</feature>
<dbReference type="InterPro" id="IPR036866">
    <property type="entry name" value="RibonucZ/Hydroxyglut_hydro"/>
</dbReference>
<dbReference type="SUPFAM" id="SSF56281">
    <property type="entry name" value="Metallo-hydrolase/oxidoreductase"/>
    <property type="match status" value="1"/>
</dbReference>
<feature type="region of interest" description="Disordered" evidence="1">
    <location>
        <begin position="2804"/>
        <end position="2829"/>
    </location>
</feature>
<evidence type="ECO:0000259" key="3">
    <source>
        <dbReference type="Pfam" id="PF25281"/>
    </source>
</evidence>
<feature type="compositionally biased region" description="Polar residues" evidence="1">
    <location>
        <begin position="1259"/>
        <end position="1277"/>
    </location>
</feature>
<feature type="region of interest" description="Disordered" evidence="1">
    <location>
        <begin position="1096"/>
        <end position="1199"/>
    </location>
</feature>
<feature type="compositionally biased region" description="Basic and acidic residues" evidence="1">
    <location>
        <begin position="1771"/>
        <end position="1781"/>
    </location>
</feature>
<dbReference type="InterPro" id="IPR057480">
    <property type="entry name" value="MAP1A/B/S-like_MBL"/>
</dbReference>
<feature type="compositionally biased region" description="Basic and acidic residues" evidence="1">
    <location>
        <begin position="2908"/>
        <end position="2920"/>
    </location>
</feature>
<dbReference type="GO" id="GO:0003779">
    <property type="term" value="F:actin binding"/>
    <property type="evidence" value="ECO:0007669"/>
    <property type="project" value="TreeGrafter"/>
</dbReference>
<feature type="compositionally biased region" description="Low complexity" evidence="1">
    <location>
        <begin position="2671"/>
        <end position="2683"/>
    </location>
</feature>
<feature type="region of interest" description="Disordered" evidence="1">
    <location>
        <begin position="1217"/>
        <end position="1240"/>
    </location>
</feature>
<dbReference type="EMBL" id="JANPWB010000006">
    <property type="protein sequence ID" value="KAJ1180207.1"/>
    <property type="molecule type" value="Genomic_DNA"/>
</dbReference>
<feature type="compositionally biased region" description="Polar residues" evidence="1">
    <location>
        <begin position="2843"/>
        <end position="2855"/>
    </location>
</feature>
<reference evidence="4" key="1">
    <citation type="journal article" date="2022" name="bioRxiv">
        <title>Sequencing and chromosome-scale assembly of the giantPleurodeles waltlgenome.</title>
        <authorList>
            <person name="Brown T."/>
            <person name="Elewa A."/>
            <person name="Iarovenko S."/>
            <person name="Subramanian E."/>
            <person name="Araus A.J."/>
            <person name="Petzold A."/>
            <person name="Susuki M."/>
            <person name="Suzuki K.-i.T."/>
            <person name="Hayashi T."/>
            <person name="Toyoda A."/>
            <person name="Oliveira C."/>
            <person name="Osipova E."/>
            <person name="Leigh N.D."/>
            <person name="Simon A."/>
            <person name="Yun M.H."/>
        </authorList>
    </citation>
    <scope>NUCLEOTIDE SEQUENCE</scope>
    <source>
        <strain evidence="4">20211129_DDA</strain>
        <tissue evidence="4">Liver</tissue>
    </source>
</reference>
<dbReference type="Pfam" id="PF23415">
    <property type="entry name" value="MAPB1_N"/>
    <property type="match status" value="1"/>
</dbReference>
<feature type="region of interest" description="Disordered" evidence="1">
    <location>
        <begin position="743"/>
        <end position="861"/>
    </location>
</feature>
<dbReference type="GO" id="GO:0005874">
    <property type="term" value="C:microtubule"/>
    <property type="evidence" value="ECO:0007669"/>
    <property type="project" value="InterPro"/>
</dbReference>
<feature type="region of interest" description="Disordered" evidence="1">
    <location>
        <begin position="697"/>
        <end position="731"/>
    </location>
</feature>
<feature type="region of interest" description="Disordered" evidence="1">
    <location>
        <begin position="1361"/>
        <end position="1416"/>
    </location>
</feature>
<feature type="compositionally biased region" description="Polar residues" evidence="1">
    <location>
        <begin position="2812"/>
        <end position="2829"/>
    </location>
</feature>
<dbReference type="GO" id="GO:0000226">
    <property type="term" value="P:microtubule cytoskeleton organization"/>
    <property type="evidence" value="ECO:0007669"/>
    <property type="project" value="InterPro"/>
</dbReference>
<feature type="compositionally biased region" description="Polar residues" evidence="1">
    <location>
        <begin position="2362"/>
        <end position="2375"/>
    </location>
</feature>
<keyword evidence="5" id="KW-1185">Reference proteome</keyword>
<feature type="compositionally biased region" description="Basic and acidic residues" evidence="1">
    <location>
        <begin position="3069"/>
        <end position="3083"/>
    </location>
</feature>
<feature type="region of interest" description="Disordered" evidence="1">
    <location>
        <begin position="2162"/>
        <end position="2184"/>
    </location>
</feature>
<feature type="compositionally biased region" description="Acidic residues" evidence="1">
    <location>
        <begin position="1174"/>
        <end position="1192"/>
    </location>
</feature>
<feature type="compositionally biased region" description="Polar residues" evidence="1">
    <location>
        <begin position="2324"/>
        <end position="2346"/>
    </location>
</feature>
<feature type="compositionally biased region" description="Basic residues" evidence="1">
    <location>
        <begin position="542"/>
        <end position="557"/>
    </location>
</feature>
<accession>A0AAV7TU79</accession>
<feature type="region of interest" description="Disordered" evidence="1">
    <location>
        <begin position="2582"/>
        <end position="2605"/>
    </location>
</feature>
<feature type="region of interest" description="Disordered" evidence="1">
    <location>
        <begin position="904"/>
        <end position="934"/>
    </location>
</feature>
<feature type="compositionally biased region" description="Basic and acidic residues" evidence="1">
    <location>
        <begin position="1998"/>
        <end position="2008"/>
    </location>
</feature>
<feature type="region of interest" description="Disordered" evidence="1">
    <location>
        <begin position="2047"/>
        <end position="2099"/>
    </location>
</feature>
<feature type="compositionally biased region" description="Low complexity" evidence="1">
    <location>
        <begin position="2969"/>
        <end position="2994"/>
    </location>
</feature>
<feature type="compositionally biased region" description="Acidic residues" evidence="1">
    <location>
        <begin position="787"/>
        <end position="802"/>
    </location>
</feature>
<feature type="domain" description="Microtubule-associated protein 1A/B/S-like MBL-like" evidence="3">
    <location>
        <begin position="170"/>
        <end position="452"/>
    </location>
</feature>
<evidence type="ECO:0000313" key="5">
    <source>
        <dbReference type="Proteomes" id="UP001066276"/>
    </source>
</evidence>